<evidence type="ECO:0000313" key="3">
    <source>
        <dbReference type="EMBL" id="MDF5690846.1"/>
    </source>
</evidence>
<evidence type="ECO:0000313" key="4">
    <source>
        <dbReference type="Proteomes" id="UP001321344"/>
    </source>
</evidence>
<dbReference type="GO" id="GO:0016757">
    <property type="term" value="F:glycosyltransferase activity"/>
    <property type="evidence" value="ECO:0007669"/>
    <property type="project" value="UniProtKB-KW"/>
</dbReference>
<dbReference type="RefSeq" id="WP_276344351.1">
    <property type="nucleotide sequence ID" value="NZ_JARJOW010000005.1"/>
</dbReference>
<reference evidence="3 4" key="1">
    <citation type="submission" date="2023-03" db="EMBL/GenBank/DDBJ databases">
        <title>Genome sequencing of Aquirufa.</title>
        <authorList>
            <person name="Pitt A."/>
            <person name="Hahn M.W."/>
        </authorList>
    </citation>
    <scope>NUCLEOTIDE SEQUENCE [LARGE SCALE GENOMIC DNA]</scope>
    <source>
        <strain evidence="3 4">WAEICH-18A</strain>
    </source>
</reference>
<gene>
    <name evidence="3" type="ORF">PQG43_08230</name>
</gene>
<keyword evidence="1" id="KW-0812">Transmembrane</keyword>
<dbReference type="Pfam" id="PF00535">
    <property type="entry name" value="Glycos_transf_2"/>
    <property type="match status" value="1"/>
</dbReference>
<keyword evidence="4" id="KW-1185">Reference proteome</keyword>
<accession>A0ABT6BK69</accession>
<protein>
    <submittedName>
        <fullName evidence="3">Glycosyltransferase</fullName>
        <ecNumber evidence="3">2.4.-.-</ecNumber>
    </submittedName>
</protein>
<dbReference type="InterPro" id="IPR001173">
    <property type="entry name" value="Glyco_trans_2-like"/>
</dbReference>
<keyword evidence="3" id="KW-0328">Glycosyltransferase</keyword>
<feature type="transmembrane region" description="Helical" evidence="1">
    <location>
        <begin position="263"/>
        <end position="280"/>
    </location>
</feature>
<organism evidence="3 4">
    <name type="scientific">Aquirufa aurantiipilula</name>
    <dbReference type="NCBI Taxonomy" id="2696561"/>
    <lineage>
        <taxon>Bacteria</taxon>
        <taxon>Pseudomonadati</taxon>
        <taxon>Bacteroidota</taxon>
        <taxon>Cytophagia</taxon>
        <taxon>Cytophagales</taxon>
        <taxon>Flectobacillaceae</taxon>
        <taxon>Aquirufa</taxon>
    </lineage>
</organism>
<comment type="caution">
    <text evidence="3">The sequence shown here is derived from an EMBL/GenBank/DDBJ whole genome shotgun (WGS) entry which is preliminary data.</text>
</comment>
<keyword evidence="3" id="KW-0808">Transferase</keyword>
<dbReference type="CDD" id="cd00761">
    <property type="entry name" value="Glyco_tranf_GTA_type"/>
    <property type="match status" value="1"/>
</dbReference>
<sequence>MSNYLSVVIATLGGDSLQATIDSLNQSSIKPQEIIIAIPLGFEERVAHIKAENVQILITQSKGQVSQRCEGFKASKGEYVIQLDDDFILEPNCIFNLLDTLKQLDKKSACAPAFYFLETGKSAYYQPLPLSLVKKMFYYLINGTRGYQEGDISQAGTEIGIYPENQIEKIVKTQWLPGGMVLHHRDNLIVDNYFHFTGKAYSEDLFHSFELKKAGVSLYVVLNAKAWINDPRLGIKLSTYNWFKSLKRDYVIRTHLVKLMNKNLFRMNLFYGIMAISFLFKKMRS</sequence>
<dbReference type="Proteomes" id="UP001321344">
    <property type="component" value="Unassembled WGS sequence"/>
</dbReference>
<dbReference type="EC" id="2.4.-.-" evidence="3"/>
<keyword evidence="1" id="KW-0472">Membrane</keyword>
<feature type="domain" description="Glycosyltransferase 2-like" evidence="2">
    <location>
        <begin position="6"/>
        <end position="145"/>
    </location>
</feature>
<evidence type="ECO:0000259" key="2">
    <source>
        <dbReference type="Pfam" id="PF00535"/>
    </source>
</evidence>
<proteinExistence type="predicted"/>
<keyword evidence="1" id="KW-1133">Transmembrane helix</keyword>
<dbReference type="EMBL" id="JARJOW010000005">
    <property type="protein sequence ID" value="MDF5690846.1"/>
    <property type="molecule type" value="Genomic_DNA"/>
</dbReference>
<dbReference type="InterPro" id="IPR029044">
    <property type="entry name" value="Nucleotide-diphossugar_trans"/>
</dbReference>
<dbReference type="Gene3D" id="3.90.550.10">
    <property type="entry name" value="Spore Coat Polysaccharide Biosynthesis Protein SpsA, Chain A"/>
    <property type="match status" value="1"/>
</dbReference>
<dbReference type="SUPFAM" id="SSF53448">
    <property type="entry name" value="Nucleotide-diphospho-sugar transferases"/>
    <property type="match status" value="1"/>
</dbReference>
<name>A0ABT6BK69_9BACT</name>
<evidence type="ECO:0000256" key="1">
    <source>
        <dbReference type="SAM" id="Phobius"/>
    </source>
</evidence>